<dbReference type="AlphaFoldDB" id="A0A6N2ML03"/>
<dbReference type="EMBL" id="CAADRP010001818">
    <property type="protein sequence ID" value="VFU53475.1"/>
    <property type="molecule type" value="Genomic_DNA"/>
</dbReference>
<gene>
    <name evidence="1" type="ORF">SVIM_LOCUS371362</name>
</gene>
<organism evidence="1">
    <name type="scientific">Salix viminalis</name>
    <name type="common">Common osier</name>
    <name type="synonym">Basket willow</name>
    <dbReference type="NCBI Taxonomy" id="40686"/>
    <lineage>
        <taxon>Eukaryota</taxon>
        <taxon>Viridiplantae</taxon>
        <taxon>Streptophyta</taxon>
        <taxon>Embryophyta</taxon>
        <taxon>Tracheophyta</taxon>
        <taxon>Spermatophyta</taxon>
        <taxon>Magnoliopsida</taxon>
        <taxon>eudicotyledons</taxon>
        <taxon>Gunneridae</taxon>
        <taxon>Pentapetalae</taxon>
        <taxon>rosids</taxon>
        <taxon>fabids</taxon>
        <taxon>Malpighiales</taxon>
        <taxon>Salicaceae</taxon>
        <taxon>Saliceae</taxon>
        <taxon>Salix</taxon>
    </lineage>
</organism>
<name>A0A6N2ML03_SALVM</name>
<accession>A0A6N2ML03</accession>
<evidence type="ECO:0000313" key="1">
    <source>
        <dbReference type="EMBL" id="VFU53475.1"/>
    </source>
</evidence>
<sequence>MIAFAASTRFGGAFGEVVGNHIPSTDSKELVGGIEMPLFAMEPMQMEKLLWIWGVGGSQARNSSLVGALVLPSHMDHPVLYRYQSVDKRVNIWKMPCILNFWRANAPGRRLKILDGLTIVFFLPAVSSNYSLKGK</sequence>
<reference evidence="1" key="1">
    <citation type="submission" date="2019-03" db="EMBL/GenBank/DDBJ databases">
        <authorList>
            <person name="Mank J."/>
            <person name="Almeida P."/>
        </authorList>
    </citation>
    <scope>NUCLEOTIDE SEQUENCE</scope>
    <source>
        <strain evidence="1">78183</strain>
    </source>
</reference>
<proteinExistence type="predicted"/>
<protein>
    <submittedName>
        <fullName evidence="1">Uncharacterized protein</fullName>
    </submittedName>
</protein>